<keyword evidence="1" id="KW-0812">Transmembrane</keyword>
<protein>
    <recommendedName>
        <fullName evidence="4">Lysylphosphatidylglycerol synthase TM region</fullName>
    </recommendedName>
</protein>
<name>A0A1H7VMC4_OLID1</name>
<accession>A0A1H7VMC4</accession>
<evidence type="ECO:0008006" key="4">
    <source>
        <dbReference type="Google" id="ProtNLM"/>
    </source>
</evidence>
<sequence length="343" mass="38741">MAVNVIPLSFSNIAKTILPLNAQLKKIISIGIKISVLILVAWFVYKKLNDNQNLREFNILIAELEPSIIGITIAALFTLMLANWLLECVKWKYLCRPIQQISFAKAFESVFCGLSWAIFTPNRIGEYGGRVFFLKPRKRIFGVVAMAVGAFAQMVITNIIGAIAIIWFLYNYQQLPFFVFIGCCILAVAFCGTMLVLYFKVGLLSKVINKIKILSKVQRFFSLLARYKTKQLQYVFILSLARFIVFTSQYCLVMQVLIADLPLFPMVMMVFILFFVQSAIPSLDLLDVGVRSVTAGYLFAFITKQELAVMASAASIWFINLIIPAIIGSVFVFKINFFGRSNN</sequence>
<evidence type="ECO:0000313" key="2">
    <source>
        <dbReference type="EMBL" id="SEM10005.1"/>
    </source>
</evidence>
<evidence type="ECO:0000313" key="3">
    <source>
        <dbReference type="Proteomes" id="UP000199421"/>
    </source>
</evidence>
<feature type="transmembrane region" description="Helical" evidence="1">
    <location>
        <begin position="307"/>
        <end position="333"/>
    </location>
</feature>
<keyword evidence="3" id="KW-1185">Reference proteome</keyword>
<dbReference type="EMBL" id="FOAF01000007">
    <property type="protein sequence ID" value="SEM10005.1"/>
    <property type="molecule type" value="Genomic_DNA"/>
</dbReference>
<feature type="transmembrane region" description="Helical" evidence="1">
    <location>
        <begin position="140"/>
        <end position="169"/>
    </location>
</feature>
<feature type="transmembrane region" description="Helical" evidence="1">
    <location>
        <begin position="175"/>
        <end position="199"/>
    </location>
</feature>
<reference evidence="3" key="1">
    <citation type="submission" date="2016-10" db="EMBL/GenBank/DDBJ databases">
        <authorList>
            <person name="Varghese N."/>
            <person name="Submissions S."/>
        </authorList>
    </citation>
    <scope>NUCLEOTIDE SEQUENCE [LARGE SCALE GENOMIC DNA]</scope>
    <source>
        <strain evidence="3">DSM 18733</strain>
    </source>
</reference>
<evidence type="ECO:0000256" key="1">
    <source>
        <dbReference type="SAM" id="Phobius"/>
    </source>
</evidence>
<organism evidence="2 3">
    <name type="scientific">Olivibacter domesticus</name>
    <name type="common">Pseudosphingobacterium domesticum</name>
    <dbReference type="NCBI Taxonomy" id="407022"/>
    <lineage>
        <taxon>Bacteria</taxon>
        <taxon>Pseudomonadati</taxon>
        <taxon>Bacteroidota</taxon>
        <taxon>Sphingobacteriia</taxon>
        <taxon>Sphingobacteriales</taxon>
        <taxon>Sphingobacteriaceae</taxon>
        <taxon>Olivibacter</taxon>
    </lineage>
</organism>
<dbReference type="STRING" id="407022.SAMN05661044_04242"/>
<feature type="transmembrane region" description="Helical" evidence="1">
    <location>
        <begin position="66"/>
        <end position="86"/>
    </location>
</feature>
<keyword evidence="1" id="KW-0472">Membrane</keyword>
<dbReference type="AlphaFoldDB" id="A0A1H7VMC4"/>
<feature type="transmembrane region" description="Helical" evidence="1">
    <location>
        <begin position="27"/>
        <end position="45"/>
    </location>
</feature>
<feature type="transmembrane region" description="Helical" evidence="1">
    <location>
        <begin position="264"/>
        <end position="286"/>
    </location>
</feature>
<gene>
    <name evidence="2" type="ORF">SAMN05661044_04242</name>
</gene>
<keyword evidence="1" id="KW-1133">Transmembrane helix</keyword>
<dbReference type="Proteomes" id="UP000199421">
    <property type="component" value="Unassembled WGS sequence"/>
</dbReference>
<dbReference type="OrthoDB" id="1121314at2"/>
<feature type="transmembrane region" description="Helical" evidence="1">
    <location>
        <begin position="234"/>
        <end position="258"/>
    </location>
</feature>
<proteinExistence type="predicted"/>